<gene>
    <name evidence="1" type="ORF">TEOVI_000417900</name>
</gene>
<dbReference type="GeneID" id="92378119"/>
<reference evidence="1" key="1">
    <citation type="submission" date="2016-09" db="EMBL/GenBank/DDBJ databases">
        <authorList>
            <person name="Hebert L."/>
            <person name="Moumen B."/>
        </authorList>
    </citation>
    <scope>NUCLEOTIDE SEQUENCE [LARGE SCALE GENOMIC DNA]</scope>
    <source>
        <strain evidence="1">OVI</strain>
    </source>
</reference>
<proteinExistence type="predicted"/>
<sequence>MAVDCLAGEWMRYVREWLQQHDFSKKNSGVGGLTYTDLLNLLQDGPPAPPSLCATWEKRVWNLQDEPLALYYLRCLASSFENVYSFSECAFLISATSSSPFPRLPHGSDIHGVLHRRPIRVVALRLLPTTTDIVQLGWRGTDFVSSSTERLQPALCSRTHFVIQLLDSMRHFSAWAYGDVGTQMRLGDVLCAVMYASSMDDGSTAYVIHNTERCSDVEWVMRPMLATAEVTRDPFSLVSATPPLTFKQLTRAFAPEIAGQELCKSMLLLVATHTIYRSLRCRSRRPLHLLLLGPSRSGKSALLRAFLHFLGSCATLVGAHVMRGGQRSTVASQAITAAYPHVHQQLLMAGAVSAVDSLVIDELPANGSGAFTNHVGGLLCGLCPINSGGGSGTGGAATLRGGVVRTRAQITAASNDDNLGIAAIVPQFTLVARTTANLLLQNAALVGDEVIAASVARSQSKSAPRSRSTSLGSSRVSMCHGPLSSATLHIIVKEAPCAASLEAAIPVNEFTAFYLSRLSERCQYRVTECEKTFGSHLVVLWELNIARLILNGICNVEAEAQSGDCRRACVAGWNETLAEEVWLCYKHHLWTADTAASASSTTLQSAVSVATTSAGLSSLDHFVSEGPVYGPASRSAAGAHKRKRVGKKAACLVLLRQMLAEQRACNGSAVPEEVVRCLFERMGGEHHIGMCLSSVIQQLLDAGLIIRRLNAYAVVAEV</sequence>
<dbReference type="RefSeq" id="XP_067083077.1">
    <property type="nucleotide sequence ID" value="XM_067226976.1"/>
</dbReference>
<protein>
    <submittedName>
        <fullName evidence="1">Uncharacterized protein</fullName>
    </submittedName>
</protein>
<dbReference type="SUPFAM" id="SSF52540">
    <property type="entry name" value="P-loop containing nucleoside triphosphate hydrolases"/>
    <property type="match status" value="1"/>
</dbReference>
<dbReference type="EMBL" id="CZPT02001890">
    <property type="protein sequence ID" value="SCU72602.1"/>
    <property type="molecule type" value="Genomic_DNA"/>
</dbReference>
<evidence type="ECO:0000313" key="2">
    <source>
        <dbReference type="Proteomes" id="UP000195570"/>
    </source>
</evidence>
<dbReference type="Proteomes" id="UP000195570">
    <property type="component" value="Unassembled WGS sequence"/>
</dbReference>
<name>A0A1G4IJB0_TRYEQ</name>
<comment type="caution">
    <text evidence="1">The sequence shown here is derived from an EMBL/GenBank/DDBJ whole genome shotgun (WGS) entry which is preliminary data.</text>
</comment>
<dbReference type="AlphaFoldDB" id="A0A1G4IJB0"/>
<dbReference type="InterPro" id="IPR027417">
    <property type="entry name" value="P-loop_NTPase"/>
</dbReference>
<accession>A0A1G4IJB0</accession>
<dbReference type="VEuPathDB" id="TriTrypDB:TEOVI_000417900"/>
<keyword evidence="2" id="KW-1185">Reference proteome</keyword>
<organism evidence="1 2">
    <name type="scientific">Trypanosoma equiperdum</name>
    <dbReference type="NCBI Taxonomy" id="5694"/>
    <lineage>
        <taxon>Eukaryota</taxon>
        <taxon>Discoba</taxon>
        <taxon>Euglenozoa</taxon>
        <taxon>Kinetoplastea</taxon>
        <taxon>Metakinetoplastina</taxon>
        <taxon>Trypanosomatida</taxon>
        <taxon>Trypanosomatidae</taxon>
        <taxon>Trypanosoma</taxon>
    </lineage>
</organism>
<evidence type="ECO:0000313" key="1">
    <source>
        <dbReference type="EMBL" id="SCU72602.1"/>
    </source>
</evidence>
<dbReference type="Gene3D" id="3.40.50.300">
    <property type="entry name" value="P-loop containing nucleotide triphosphate hydrolases"/>
    <property type="match status" value="1"/>
</dbReference>